<proteinExistence type="predicted"/>
<accession>A0A0S1SQV4</accession>
<gene>
    <name evidence="2" type="ORF">PeribacterD1_0985</name>
</gene>
<dbReference type="EMBL" id="CP013065">
    <property type="protein sequence ID" value="ALM13650.1"/>
    <property type="molecule type" value="Genomic_DNA"/>
</dbReference>
<evidence type="ECO:0000256" key="1">
    <source>
        <dbReference type="SAM" id="Phobius"/>
    </source>
</evidence>
<feature type="transmembrane region" description="Helical" evidence="1">
    <location>
        <begin position="106"/>
        <end position="124"/>
    </location>
</feature>
<accession>A0A0S1SIM6</accession>
<keyword evidence="1" id="KW-0472">Membrane</keyword>
<keyword evidence="1" id="KW-1133">Transmembrane helix</keyword>
<organism evidence="2 3">
    <name type="scientific">Candidatus Peribacter riflensis</name>
    <dbReference type="NCBI Taxonomy" id="1735162"/>
    <lineage>
        <taxon>Bacteria</taxon>
        <taxon>Candidatus Peregrinibacteriota</taxon>
        <taxon>Candidatus Peribacteria</taxon>
        <taxon>Candidatus Peribacterales</taxon>
        <taxon>Candidatus Peribacteraceae</taxon>
        <taxon>Candidatus Peribacter</taxon>
    </lineage>
</organism>
<sequence length="133" mass="14332">MLKLLTFVCFLAAQVIITWYGHFLGKVPARGSVFGWSYSSPIAGLLVTLIAFIWIPVVINLLYGLGFQWGNRAFGSFLVVIGLWIAAAPIAALIFNSITVGEKPDVPLLIGLLLITTGSILVAAHREIALLLP</sequence>
<name>A0A0S1SMA9_9BACT</name>
<feature type="transmembrane region" description="Helical" evidence="1">
    <location>
        <begin position="77"/>
        <end position="100"/>
    </location>
</feature>
<accession>A0A0S1SW27</accession>
<feature type="transmembrane region" description="Helical" evidence="1">
    <location>
        <begin position="42"/>
        <end position="65"/>
    </location>
</feature>
<accession>A0A0S1SMH5</accession>
<evidence type="ECO:0000313" key="3">
    <source>
        <dbReference type="Proteomes" id="UP000069135"/>
    </source>
</evidence>
<dbReference type="KEGG" id="prf:PeribacterA2_0985"/>
<accession>A0A0S1SMA9</accession>
<evidence type="ECO:0000313" key="2">
    <source>
        <dbReference type="EMBL" id="ALM13650.1"/>
    </source>
</evidence>
<reference evidence="3" key="1">
    <citation type="submission" date="2015-10" db="EMBL/GenBank/DDBJ databases">
        <title>Analysis of five complete genome sequences for members of the class Peribacteria in the recently recognized Peregrinibacteria bacterial phylum.</title>
        <authorList>
            <person name="Anantharaman K."/>
            <person name="Brown C.T."/>
            <person name="Burstein D."/>
            <person name="Castelle C.J."/>
            <person name="Probst A.J."/>
            <person name="Thomas B.C."/>
            <person name="Williams K.H."/>
            <person name="Banfield J.F."/>
        </authorList>
    </citation>
    <scope>NUCLEOTIDE SEQUENCE [LARGE SCALE GENOMIC DNA]</scope>
</reference>
<dbReference type="AlphaFoldDB" id="A0A0S1SMA9"/>
<reference evidence="2 3" key="2">
    <citation type="journal article" date="2016" name="PeerJ">
        <title>Analysis of five complete genome sequences for members of the class Peribacteria in the recently recognized Peregrinibacteria bacterial phylum.</title>
        <authorList>
            <person name="Anantharaman K."/>
            <person name="Brown C.T."/>
            <person name="Burstein D."/>
            <person name="Castelle C.J."/>
            <person name="Probst A.J."/>
            <person name="Thomas B.C."/>
            <person name="Williams K.H."/>
            <person name="Banfield J.F."/>
        </authorList>
    </citation>
    <scope>NUCLEOTIDE SEQUENCE [LARGE SCALE GENOMIC DNA]</scope>
    <source>
        <strain evidence="2">RIFOXYD1_FULL_PER-ii_59_16</strain>
    </source>
</reference>
<keyword evidence="1" id="KW-0812">Transmembrane</keyword>
<dbReference type="Proteomes" id="UP000069135">
    <property type="component" value="Chromosome"/>
</dbReference>
<protein>
    <submittedName>
        <fullName evidence="2">Uncharacterized protein</fullName>
    </submittedName>
</protein>
<dbReference type="STRING" id="1735162.PeribacterB2_0987"/>